<feature type="signal peptide" evidence="2">
    <location>
        <begin position="1"/>
        <end position="26"/>
    </location>
</feature>
<dbReference type="Proteomes" id="UP000214603">
    <property type="component" value="Unassembled WGS sequence"/>
</dbReference>
<dbReference type="EMBL" id="NJIH01000002">
    <property type="protein sequence ID" value="OWT65762.1"/>
    <property type="molecule type" value="Genomic_DNA"/>
</dbReference>
<dbReference type="InterPro" id="IPR005064">
    <property type="entry name" value="BUG"/>
</dbReference>
<comment type="similarity">
    <text evidence="1">Belongs to the UPF0065 (bug) family.</text>
</comment>
<dbReference type="PANTHER" id="PTHR42928">
    <property type="entry name" value="TRICARBOXYLATE-BINDING PROTEIN"/>
    <property type="match status" value="1"/>
</dbReference>
<name>A0A225MXG2_9BURK</name>
<dbReference type="Gene3D" id="3.40.190.10">
    <property type="entry name" value="Periplasmic binding protein-like II"/>
    <property type="match status" value="1"/>
</dbReference>
<dbReference type="SUPFAM" id="SSF53850">
    <property type="entry name" value="Periplasmic binding protein-like II"/>
    <property type="match status" value="1"/>
</dbReference>
<reference evidence="4" key="1">
    <citation type="submission" date="2017-06" db="EMBL/GenBank/DDBJ databases">
        <title>Herbaspirillum phytohormonus sp. nov., isolated from the root nodule of Robinia pseudoacacia in lead-zinc mine.</title>
        <authorList>
            <person name="Fan M."/>
            <person name="Lin Y."/>
        </authorList>
    </citation>
    <scope>NUCLEOTIDE SEQUENCE [LARGE SCALE GENOMIC DNA]</scope>
    <source>
        <strain evidence="4">SC-089</strain>
    </source>
</reference>
<dbReference type="OrthoDB" id="9125369at2"/>
<feature type="chain" id="PRO_5012171987" evidence="2">
    <location>
        <begin position="27"/>
        <end position="322"/>
    </location>
</feature>
<protein>
    <submittedName>
        <fullName evidence="3">LacI family transcriptional regulator</fullName>
    </submittedName>
</protein>
<dbReference type="InterPro" id="IPR006311">
    <property type="entry name" value="TAT_signal"/>
</dbReference>
<dbReference type="PANTHER" id="PTHR42928:SF5">
    <property type="entry name" value="BLR1237 PROTEIN"/>
    <property type="match status" value="1"/>
</dbReference>
<dbReference type="Gene3D" id="3.40.190.150">
    <property type="entry name" value="Bordetella uptake gene, domain 1"/>
    <property type="match status" value="1"/>
</dbReference>
<dbReference type="RefSeq" id="WP_088601912.1">
    <property type="nucleotide sequence ID" value="NZ_NJIH01000002.1"/>
</dbReference>
<keyword evidence="2" id="KW-0732">Signal</keyword>
<organism evidence="3 4">
    <name type="scientific">Candidimonas nitroreducens</name>
    <dbReference type="NCBI Taxonomy" id="683354"/>
    <lineage>
        <taxon>Bacteria</taxon>
        <taxon>Pseudomonadati</taxon>
        <taxon>Pseudomonadota</taxon>
        <taxon>Betaproteobacteria</taxon>
        <taxon>Burkholderiales</taxon>
        <taxon>Alcaligenaceae</taxon>
        <taxon>Candidimonas</taxon>
    </lineage>
</organism>
<dbReference type="InterPro" id="IPR042100">
    <property type="entry name" value="Bug_dom1"/>
</dbReference>
<dbReference type="PROSITE" id="PS51318">
    <property type="entry name" value="TAT"/>
    <property type="match status" value="1"/>
</dbReference>
<accession>A0A225MXG2</accession>
<gene>
    <name evidence="3" type="ORF">CEY11_03270</name>
</gene>
<comment type="caution">
    <text evidence="3">The sequence shown here is derived from an EMBL/GenBank/DDBJ whole genome shotgun (WGS) entry which is preliminary data.</text>
</comment>
<dbReference type="CDD" id="cd07012">
    <property type="entry name" value="PBP2_Bug_TTT"/>
    <property type="match status" value="1"/>
</dbReference>
<sequence length="322" mass="34746">MTTNRRRFLMGLACGAVLPRAMSAEAWPDRSVHVIVGSSAGGGADTVARLFARAMYEPLGQSLVIENRGGASGMIASNLVVHERPDGYTVLYDTFASVINSIAHKLSYDFEKDLRPVSQAVNAPSVMLVSTKSPYKSVQEFVAAARARPGKMTYASGGIGGVAHFCGEMLMKYEGVKLIHVPYKGGAPAVVDLLGGRVDTYFGNISSAIGYIRQGKLRPLAVTSNERLSVLPKIPSFVELGFPEFVISDWNGFFLPGKTPEGIVQRLSKAVQQVAREKPILERLDTLGLGAVGSTPEEFRTFLADQAKRWAALIKSNNIVLK</sequence>
<dbReference type="AlphaFoldDB" id="A0A225MXG2"/>
<dbReference type="PIRSF" id="PIRSF017082">
    <property type="entry name" value="YflP"/>
    <property type="match status" value="1"/>
</dbReference>
<dbReference type="Pfam" id="PF03401">
    <property type="entry name" value="TctC"/>
    <property type="match status" value="1"/>
</dbReference>
<evidence type="ECO:0000256" key="1">
    <source>
        <dbReference type="ARBA" id="ARBA00006987"/>
    </source>
</evidence>
<evidence type="ECO:0000256" key="2">
    <source>
        <dbReference type="SAM" id="SignalP"/>
    </source>
</evidence>
<evidence type="ECO:0000313" key="4">
    <source>
        <dbReference type="Proteomes" id="UP000214603"/>
    </source>
</evidence>
<proteinExistence type="inferred from homology"/>
<keyword evidence="4" id="KW-1185">Reference proteome</keyword>
<evidence type="ECO:0000313" key="3">
    <source>
        <dbReference type="EMBL" id="OWT65762.1"/>
    </source>
</evidence>